<accession>A0A0A9HSS1</accession>
<proteinExistence type="predicted"/>
<sequence length="31" mass="3527">MSGSAVILFSVHIILIVLQRDLLAFVRICWL</sequence>
<reference evidence="1" key="1">
    <citation type="submission" date="2014-09" db="EMBL/GenBank/DDBJ databases">
        <authorList>
            <person name="Magalhaes I.L.F."/>
            <person name="Oliveira U."/>
            <person name="Santos F.R."/>
            <person name="Vidigal T.H.D.A."/>
            <person name="Brescovit A.D."/>
            <person name="Santos A.J."/>
        </authorList>
    </citation>
    <scope>NUCLEOTIDE SEQUENCE</scope>
    <source>
        <tissue evidence="1">Shoot tissue taken approximately 20 cm above the soil surface</tissue>
    </source>
</reference>
<organism evidence="1">
    <name type="scientific">Arundo donax</name>
    <name type="common">Giant reed</name>
    <name type="synonym">Donax arundinaceus</name>
    <dbReference type="NCBI Taxonomy" id="35708"/>
    <lineage>
        <taxon>Eukaryota</taxon>
        <taxon>Viridiplantae</taxon>
        <taxon>Streptophyta</taxon>
        <taxon>Embryophyta</taxon>
        <taxon>Tracheophyta</taxon>
        <taxon>Spermatophyta</taxon>
        <taxon>Magnoliopsida</taxon>
        <taxon>Liliopsida</taxon>
        <taxon>Poales</taxon>
        <taxon>Poaceae</taxon>
        <taxon>PACMAD clade</taxon>
        <taxon>Arundinoideae</taxon>
        <taxon>Arundineae</taxon>
        <taxon>Arundo</taxon>
    </lineage>
</organism>
<dbReference type="EMBL" id="GBRH01158124">
    <property type="protein sequence ID" value="JAE39772.1"/>
    <property type="molecule type" value="Transcribed_RNA"/>
</dbReference>
<dbReference type="AlphaFoldDB" id="A0A0A9HSS1"/>
<protein>
    <submittedName>
        <fullName evidence="1">Uncharacterized protein</fullName>
    </submittedName>
</protein>
<reference evidence="1" key="2">
    <citation type="journal article" date="2015" name="Data Brief">
        <title>Shoot transcriptome of the giant reed, Arundo donax.</title>
        <authorList>
            <person name="Barrero R.A."/>
            <person name="Guerrero F.D."/>
            <person name="Moolhuijzen P."/>
            <person name="Goolsby J.A."/>
            <person name="Tidwell J."/>
            <person name="Bellgard S.E."/>
            <person name="Bellgard M.I."/>
        </authorList>
    </citation>
    <scope>NUCLEOTIDE SEQUENCE</scope>
    <source>
        <tissue evidence="1">Shoot tissue taken approximately 20 cm above the soil surface</tissue>
    </source>
</reference>
<name>A0A0A9HSS1_ARUDO</name>
<evidence type="ECO:0000313" key="1">
    <source>
        <dbReference type="EMBL" id="JAE39772.1"/>
    </source>
</evidence>